<dbReference type="GO" id="GO:0015074">
    <property type="term" value="P:DNA integration"/>
    <property type="evidence" value="ECO:0007669"/>
    <property type="project" value="InterPro"/>
</dbReference>
<feature type="domain" description="Integrase catalytic" evidence="7">
    <location>
        <begin position="720"/>
        <end position="871"/>
    </location>
</feature>
<dbReference type="PANTHER" id="PTHR37984">
    <property type="entry name" value="PROTEIN CBG26694"/>
    <property type="match status" value="1"/>
</dbReference>
<evidence type="ECO:0000259" key="7">
    <source>
        <dbReference type="PROSITE" id="PS50994"/>
    </source>
</evidence>
<evidence type="ECO:0000313" key="9">
    <source>
        <dbReference type="Proteomes" id="UP000663879"/>
    </source>
</evidence>
<dbReference type="OrthoDB" id="775972at2759"/>
<dbReference type="AlphaFoldDB" id="A0A814KP09"/>
<dbReference type="Gene3D" id="3.30.420.10">
    <property type="entry name" value="Ribonuclease H-like superfamily/Ribonuclease H"/>
    <property type="match status" value="1"/>
</dbReference>
<dbReference type="GO" id="GO:0003676">
    <property type="term" value="F:nucleic acid binding"/>
    <property type="evidence" value="ECO:0007669"/>
    <property type="project" value="InterPro"/>
</dbReference>
<dbReference type="GO" id="GO:0003964">
    <property type="term" value="F:RNA-directed DNA polymerase activity"/>
    <property type="evidence" value="ECO:0007669"/>
    <property type="project" value="UniProtKB-KW"/>
</dbReference>
<dbReference type="GO" id="GO:0016787">
    <property type="term" value="F:hydrolase activity"/>
    <property type="evidence" value="ECO:0007669"/>
    <property type="project" value="UniProtKB-KW"/>
</dbReference>
<comment type="caution">
    <text evidence="8">The sequence shown here is derived from an EMBL/GenBank/DDBJ whole genome shotgun (WGS) entry which is preliminary data.</text>
</comment>
<dbReference type="InterPro" id="IPR043502">
    <property type="entry name" value="DNA/RNA_pol_sf"/>
</dbReference>
<dbReference type="CDD" id="cd09274">
    <property type="entry name" value="RNase_HI_RT_Ty3"/>
    <property type="match status" value="1"/>
</dbReference>
<dbReference type="SUPFAM" id="SSF56672">
    <property type="entry name" value="DNA/RNA polymerases"/>
    <property type="match status" value="1"/>
</dbReference>
<dbReference type="InterPro" id="IPR036397">
    <property type="entry name" value="RNaseH_sf"/>
</dbReference>
<dbReference type="Pfam" id="PF17919">
    <property type="entry name" value="RT_RNaseH_2"/>
    <property type="match status" value="1"/>
</dbReference>
<dbReference type="FunFam" id="3.30.420.10:FF:000032">
    <property type="entry name" value="Retrovirus-related Pol polyprotein from transposon 297-like Protein"/>
    <property type="match status" value="1"/>
</dbReference>
<dbReference type="Pfam" id="PF17917">
    <property type="entry name" value="RT_RNaseH"/>
    <property type="match status" value="1"/>
</dbReference>
<dbReference type="InterPro" id="IPR043128">
    <property type="entry name" value="Rev_trsase/Diguanyl_cyclase"/>
</dbReference>
<evidence type="ECO:0000256" key="5">
    <source>
        <dbReference type="ARBA" id="ARBA00022801"/>
    </source>
</evidence>
<dbReference type="EMBL" id="CAJNOC010005523">
    <property type="protein sequence ID" value="CAF1054648.1"/>
    <property type="molecule type" value="Genomic_DNA"/>
</dbReference>
<protein>
    <recommendedName>
        <fullName evidence="7">Integrase catalytic domain-containing protein</fullName>
    </recommendedName>
</protein>
<evidence type="ECO:0000256" key="6">
    <source>
        <dbReference type="ARBA" id="ARBA00022918"/>
    </source>
</evidence>
<keyword evidence="4" id="KW-0255">Endonuclease</keyword>
<evidence type="ECO:0000256" key="3">
    <source>
        <dbReference type="ARBA" id="ARBA00022722"/>
    </source>
</evidence>
<dbReference type="Gene3D" id="3.10.10.10">
    <property type="entry name" value="HIV Type 1 Reverse Transcriptase, subunit A, domain 1"/>
    <property type="match status" value="2"/>
</dbReference>
<keyword evidence="9" id="KW-1185">Reference proteome</keyword>
<keyword evidence="3" id="KW-0540">Nuclease</keyword>
<dbReference type="Proteomes" id="UP000663879">
    <property type="component" value="Unassembled WGS sequence"/>
</dbReference>
<keyword evidence="1" id="KW-0808">Transferase</keyword>
<evidence type="ECO:0000256" key="4">
    <source>
        <dbReference type="ARBA" id="ARBA00022759"/>
    </source>
</evidence>
<dbReference type="InterPro" id="IPR012337">
    <property type="entry name" value="RNaseH-like_sf"/>
</dbReference>
<evidence type="ECO:0000313" key="8">
    <source>
        <dbReference type="EMBL" id="CAF1054648.1"/>
    </source>
</evidence>
<reference evidence="8" key="1">
    <citation type="submission" date="2021-02" db="EMBL/GenBank/DDBJ databases">
        <authorList>
            <person name="Nowell W R."/>
        </authorList>
    </citation>
    <scope>NUCLEOTIDE SEQUENCE</scope>
    <source>
        <strain evidence="8">Ploen Becks lab</strain>
    </source>
</reference>
<evidence type="ECO:0000256" key="2">
    <source>
        <dbReference type="ARBA" id="ARBA00022695"/>
    </source>
</evidence>
<organism evidence="8 9">
    <name type="scientific">Brachionus calyciflorus</name>
    <dbReference type="NCBI Taxonomy" id="104777"/>
    <lineage>
        <taxon>Eukaryota</taxon>
        <taxon>Metazoa</taxon>
        <taxon>Spiralia</taxon>
        <taxon>Gnathifera</taxon>
        <taxon>Rotifera</taxon>
        <taxon>Eurotatoria</taxon>
        <taxon>Monogononta</taxon>
        <taxon>Pseudotrocha</taxon>
        <taxon>Ploima</taxon>
        <taxon>Brachionidae</taxon>
        <taxon>Brachionus</taxon>
    </lineage>
</organism>
<proteinExistence type="predicted"/>
<dbReference type="InterPro" id="IPR041577">
    <property type="entry name" value="RT_RNaseH_2"/>
</dbReference>
<gene>
    <name evidence="8" type="ORF">OXX778_LOCUS18993</name>
</gene>
<keyword evidence="2" id="KW-0548">Nucleotidyltransferase</keyword>
<keyword evidence="6" id="KW-0695">RNA-directed DNA polymerase</keyword>
<keyword evidence="5" id="KW-0378">Hydrolase</keyword>
<sequence>MSTVKFEYVLSNQFKAENDDDNNVVKDGYEVFMNKSKPQYQLPVLNVPTYTVSRFTEDKDFNSWVKSFERYAMSLQDMTGALLALIEDRCLVKLEQRILNRRPNATYEEIKVILRKLYGKEYRYNDPLIEFASRRQQPNENIYNYLCELEHLAEAAYPDKNEPMLEPLKVDRFIRGIFDMKIKQELCRPPMCKNLSDVLSKAFELEEAFTKCETPKSIMNTSNRNSNYRVSFDENLHTIEKNSDQEFCTRYTHHKHLAKDCFRNPHHPRNRNNLETDVRSNICLKFNGDSDEPIQPQNITCSSVDEKDKSIEGMCLINEIPINFTIDTGAQITGLVSDCLLGIDLLEKFRYFSEPIEKLRETVKRLNQDLKLELKKYLRNAITNAPFVNTLSDTDFNHYLERINELIKSISASSLKELKPSPCFEHGIKLIDPNQTPIRQKMRRIPYSKRDEFKKMLDEMLDAKLIQPSESSWASPLMLRTQKDANPLPNSEDLYVLLSKSKCYTKTDLITGYFQILMKPENLKKKFVLETDASNTGIGAVLSQEKDGVLRPIAYFMLAAEHFNQYLYGQEFEIITDHQPLSWLRSCKNPNSRLARCLIIINNYTFTIVYSSGKTHTNADSVWRWDHQFENDTTEPEQEEDDLIVNFISDQIKVELSEQNSSSLLVTTEVQNKDYCIVWMKKMVKECGEKRPVMETSQMDTLFKRVLYENYDDFRLQSLLPTRPFQLVTIDIVGPLPLSKAVCDHFSKWVALFALQNTTADTVAKKLINLMMTHGLFVNILTDCTKNFQSELLSKIYELLDIYKLKTSPYHPECDGLTERFNRTLKTILSCFVNENQNDWNEYLQYLTYAYNTSTHATINHTPFEVVYGRKPKIPLDLVMENETETNEEIQSQNFSTTIV</sequence>
<evidence type="ECO:0000256" key="1">
    <source>
        <dbReference type="ARBA" id="ARBA00022679"/>
    </source>
</evidence>
<dbReference type="GO" id="GO:0004519">
    <property type="term" value="F:endonuclease activity"/>
    <property type="evidence" value="ECO:0007669"/>
    <property type="project" value="UniProtKB-KW"/>
</dbReference>
<dbReference type="InterPro" id="IPR001584">
    <property type="entry name" value="Integrase_cat-core"/>
</dbReference>
<accession>A0A814KP09</accession>
<dbReference type="PANTHER" id="PTHR37984:SF15">
    <property type="entry name" value="INTEGRASE CATALYTIC DOMAIN-CONTAINING PROTEIN"/>
    <property type="match status" value="1"/>
</dbReference>
<dbReference type="SUPFAM" id="SSF53098">
    <property type="entry name" value="Ribonuclease H-like"/>
    <property type="match status" value="1"/>
</dbReference>
<dbReference type="PROSITE" id="PS50994">
    <property type="entry name" value="INTEGRASE"/>
    <property type="match status" value="1"/>
</dbReference>
<dbReference type="InterPro" id="IPR041373">
    <property type="entry name" value="RT_RNaseH"/>
</dbReference>
<dbReference type="InterPro" id="IPR050951">
    <property type="entry name" value="Retrovirus_Pol_polyprotein"/>
</dbReference>
<name>A0A814KP09_9BILA</name>
<dbReference type="Gene3D" id="3.30.70.270">
    <property type="match status" value="1"/>
</dbReference>